<comment type="similarity">
    <text evidence="1">Belongs to the ABC transporter superfamily.</text>
</comment>
<dbReference type="Gene3D" id="3.40.50.300">
    <property type="entry name" value="P-loop containing nucleotide triphosphate hydrolases"/>
    <property type="match status" value="1"/>
</dbReference>
<gene>
    <name evidence="7" type="ORF">IM787_10410</name>
</gene>
<sequence length="271" mass="29805">MVPDALELQDITVTFRSREEPDQRYTAVARTTLRVGAGEFVSVVGPTGCGKSTLLNVGAGLLQASGGEVRVFGEPLTGINRRAGYMFQSDALMPWRSAIDNVMVGLQYRGLPDAEARAQAQAWLERVGLGEFGDRYPHQLSGGMRKRTALAQVLALDPDIILMDEPFSALDIQTRQLMENEVLDLWAAKRKAVLFITHDLDEAIAMSDRVVVLSAGPGTHPIGEFAIDLPRPRDVAEVRSLPRFVELHSQIWAVLRDEVLKGYAQQLKKAA</sequence>
<protein>
    <submittedName>
        <fullName evidence="7">ABC transporter ATP-binding protein</fullName>
    </submittedName>
</protein>
<name>A0ABR9S3B1_9BURK</name>
<dbReference type="SUPFAM" id="SSF52540">
    <property type="entry name" value="P-loop containing nucleoside triphosphate hydrolases"/>
    <property type="match status" value="1"/>
</dbReference>
<comment type="caution">
    <text evidence="7">The sequence shown here is derived from an EMBL/GenBank/DDBJ whole genome shotgun (WGS) entry which is preliminary data.</text>
</comment>
<evidence type="ECO:0000256" key="4">
    <source>
        <dbReference type="ARBA" id="ARBA00022741"/>
    </source>
</evidence>
<dbReference type="EMBL" id="JADDIV010000003">
    <property type="protein sequence ID" value="MBE7367980.1"/>
    <property type="molecule type" value="Genomic_DNA"/>
</dbReference>
<keyword evidence="8" id="KW-1185">Reference proteome</keyword>
<dbReference type="PANTHER" id="PTHR42788">
    <property type="entry name" value="TAURINE IMPORT ATP-BINDING PROTEIN-RELATED"/>
    <property type="match status" value="1"/>
</dbReference>
<dbReference type="GO" id="GO:0005524">
    <property type="term" value="F:ATP binding"/>
    <property type="evidence" value="ECO:0007669"/>
    <property type="project" value="UniProtKB-KW"/>
</dbReference>
<evidence type="ECO:0000313" key="8">
    <source>
        <dbReference type="Proteomes" id="UP000806285"/>
    </source>
</evidence>
<evidence type="ECO:0000259" key="6">
    <source>
        <dbReference type="PROSITE" id="PS50893"/>
    </source>
</evidence>
<dbReference type="InterPro" id="IPR050166">
    <property type="entry name" value="ABC_transporter_ATP-bind"/>
</dbReference>
<dbReference type="InterPro" id="IPR003593">
    <property type="entry name" value="AAA+_ATPase"/>
</dbReference>
<evidence type="ECO:0000313" key="7">
    <source>
        <dbReference type="EMBL" id="MBE7367980.1"/>
    </source>
</evidence>
<dbReference type="SMART" id="SM00382">
    <property type="entry name" value="AAA"/>
    <property type="match status" value="1"/>
</dbReference>
<proteinExistence type="inferred from homology"/>
<evidence type="ECO:0000256" key="5">
    <source>
        <dbReference type="ARBA" id="ARBA00022840"/>
    </source>
</evidence>
<feature type="domain" description="ABC transporter" evidence="6">
    <location>
        <begin position="6"/>
        <end position="240"/>
    </location>
</feature>
<dbReference type="Pfam" id="PF00005">
    <property type="entry name" value="ABC_tran"/>
    <property type="match status" value="1"/>
</dbReference>
<evidence type="ECO:0000256" key="3">
    <source>
        <dbReference type="ARBA" id="ARBA00022475"/>
    </source>
</evidence>
<accession>A0ABR9S3B1</accession>
<organism evidence="7 8">
    <name type="scientific">Ramlibacter pallidus</name>
    <dbReference type="NCBI Taxonomy" id="2780087"/>
    <lineage>
        <taxon>Bacteria</taxon>
        <taxon>Pseudomonadati</taxon>
        <taxon>Pseudomonadota</taxon>
        <taxon>Betaproteobacteria</taxon>
        <taxon>Burkholderiales</taxon>
        <taxon>Comamonadaceae</taxon>
        <taxon>Ramlibacter</taxon>
    </lineage>
</organism>
<keyword evidence="5 7" id="KW-0067">ATP-binding</keyword>
<evidence type="ECO:0000256" key="1">
    <source>
        <dbReference type="ARBA" id="ARBA00005417"/>
    </source>
</evidence>
<keyword evidence="3" id="KW-0472">Membrane</keyword>
<dbReference type="RefSeq" id="WP_193677100.1">
    <property type="nucleotide sequence ID" value="NZ_JADDIV010000003.1"/>
</dbReference>
<dbReference type="Proteomes" id="UP000806285">
    <property type="component" value="Unassembled WGS sequence"/>
</dbReference>
<dbReference type="PANTHER" id="PTHR42788:SF13">
    <property type="entry name" value="ALIPHATIC SULFONATES IMPORT ATP-BINDING PROTEIN SSUB"/>
    <property type="match status" value="1"/>
</dbReference>
<keyword evidence="4" id="KW-0547">Nucleotide-binding</keyword>
<reference evidence="7 8" key="1">
    <citation type="submission" date="2020-10" db="EMBL/GenBank/DDBJ databases">
        <title>Ramlibacter sp. HM2 16S ribosomal RNA gene Genome sequencing and assembly.</title>
        <authorList>
            <person name="Kang M."/>
        </authorList>
    </citation>
    <scope>NUCLEOTIDE SEQUENCE [LARGE SCALE GENOMIC DNA]</scope>
    <source>
        <strain evidence="7 8">HM2</strain>
    </source>
</reference>
<dbReference type="PROSITE" id="PS50893">
    <property type="entry name" value="ABC_TRANSPORTER_2"/>
    <property type="match status" value="1"/>
</dbReference>
<keyword evidence="2" id="KW-0813">Transport</keyword>
<keyword evidence="3" id="KW-1003">Cell membrane</keyword>
<dbReference type="InterPro" id="IPR003439">
    <property type="entry name" value="ABC_transporter-like_ATP-bd"/>
</dbReference>
<dbReference type="InterPro" id="IPR027417">
    <property type="entry name" value="P-loop_NTPase"/>
</dbReference>
<evidence type="ECO:0000256" key="2">
    <source>
        <dbReference type="ARBA" id="ARBA00022448"/>
    </source>
</evidence>
<dbReference type="CDD" id="cd03293">
    <property type="entry name" value="ABC_NrtD_SsuB_transporters"/>
    <property type="match status" value="1"/>
</dbReference>